<evidence type="ECO:0000256" key="2">
    <source>
        <dbReference type="ARBA" id="ARBA00023015"/>
    </source>
</evidence>
<dbReference type="InterPro" id="IPR006447">
    <property type="entry name" value="Myb_dom_plants"/>
</dbReference>
<dbReference type="InterPro" id="IPR001005">
    <property type="entry name" value="SANT/Myb"/>
</dbReference>
<evidence type="ECO:0000256" key="4">
    <source>
        <dbReference type="ARBA" id="ARBA00023242"/>
    </source>
</evidence>
<dbReference type="InterPro" id="IPR017930">
    <property type="entry name" value="Myb_dom"/>
</dbReference>
<dbReference type="Pfam" id="PF00249">
    <property type="entry name" value="Myb_DNA-binding"/>
    <property type="match status" value="1"/>
</dbReference>
<comment type="subcellular location">
    <subcellularLocation>
        <location evidence="1">Nucleus</location>
    </subcellularLocation>
</comment>
<dbReference type="InterPro" id="IPR017884">
    <property type="entry name" value="SANT_dom"/>
</dbReference>
<dbReference type="PROSITE" id="PS50090">
    <property type="entry name" value="MYB_LIKE"/>
    <property type="match status" value="1"/>
</dbReference>
<dbReference type="CDD" id="cd00167">
    <property type="entry name" value="SANT"/>
    <property type="match status" value="1"/>
</dbReference>
<evidence type="ECO:0000313" key="9">
    <source>
        <dbReference type="Proteomes" id="UP000075243"/>
    </source>
</evidence>
<protein>
    <submittedName>
        <fullName evidence="8">Myb-like protein J</fullName>
    </submittedName>
</protein>
<evidence type="ECO:0000256" key="1">
    <source>
        <dbReference type="ARBA" id="ARBA00004123"/>
    </source>
</evidence>
<evidence type="ECO:0000259" key="7">
    <source>
        <dbReference type="PROSITE" id="PS51294"/>
    </source>
</evidence>
<dbReference type="Gramene" id="C.cajan_15170.t">
    <property type="protein sequence ID" value="C.cajan_15170.t"/>
    <property type="gene ID" value="C.cajan_15170"/>
</dbReference>
<proteinExistence type="predicted"/>
<sequence length="149" mass="17258">MTGLQEQSSNIITQVLPNSSDNSSILAQRKKYTHWTEDEHRLFLIGLEIYGKGNWKKISQYIATKSQSQVSSHAQKFFLRKNNALKKRRSIHDTTLQDMDTKVPDHIYQPNPVLPTPNFVMDPQNMHQTQYMSQNSVSCLHLAVQQFLK</sequence>
<dbReference type="GO" id="GO:0005634">
    <property type="term" value="C:nucleus"/>
    <property type="evidence" value="ECO:0007669"/>
    <property type="project" value="UniProtKB-SubCell"/>
</dbReference>
<keyword evidence="9" id="KW-1185">Reference proteome</keyword>
<feature type="domain" description="HTH myb-type" evidence="7">
    <location>
        <begin position="27"/>
        <end position="82"/>
    </location>
</feature>
<dbReference type="GO" id="GO:0003677">
    <property type="term" value="F:DNA binding"/>
    <property type="evidence" value="ECO:0007669"/>
    <property type="project" value="InterPro"/>
</dbReference>
<dbReference type="PROSITE" id="PS51294">
    <property type="entry name" value="HTH_MYB"/>
    <property type="match status" value="1"/>
</dbReference>
<name>A0A151SZD5_CAJCA</name>
<dbReference type="AlphaFoldDB" id="A0A151SZD5"/>
<reference evidence="8 9" key="1">
    <citation type="journal article" date="2012" name="Nat. Biotechnol.">
        <title>Draft genome sequence of pigeonpea (Cajanus cajan), an orphan legume crop of resource-poor farmers.</title>
        <authorList>
            <person name="Varshney R.K."/>
            <person name="Chen W."/>
            <person name="Li Y."/>
            <person name="Bharti A.K."/>
            <person name="Saxena R.K."/>
            <person name="Schlueter J.A."/>
            <person name="Donoghue M.T."/>
            <person name="Azam S."/>
            <person name="Fan G."/>
            <person name="Whaley A.M."/>
            <person name="Farmer A.D."/>
            <person name="Sheridan J."/>
            <person name="Iwata A."/>
            <person name="Tuteja R."/>
            <person name="Penmetsa R.V."/>
            <person name="Wu W."/>
            <person name="Upadhyaya H.D."/>
            <person name="Yang S.P."/>
            <person name="Shah T."/>
            <person name="Saxena K.B."/>
            <person name="Michael T."/>
            <person name="McCombie W.R."/>
            <person name="Yang B."/>
            <person name="Zhang G."/>
            <person name="Yang H."/>
            <person name="Wang J."/>
            <person name="Spillane C."/>
            <person name="Cook D.R."/>
            <person name="May G.D."/>
            <person name="Xu X."/>
            <person name="Jackson S.A."/>
        </authorList>
    </citation>
    <scope>NUCLEOTIDE SEQUENCE [LARGE SCALE GENOMIC DNA]</scope>
    <source>
        <strain evidence="9">cv. Asha</strain>
    </source>
</reference>
<dbReference type="PANTHER" id="PTHR44042:SF15">
    <property type="entry name" value="DUPLICATED HOMEODOMAIN-LIKE SUPERFAMILY PROTEIN"/>
    <property type="match status" value="1"/>
</dbReference>
<dbReference type="Proteomes" id="UP000075243">
    <property type="component" value="Chromosome 10"/>
</dbReference>
<dbReference type="EMBL" id="CM003612">
    <property type="protein sequence ID" value="KYP60160.1"/>
    <property type="molecule type" value="Genomic_DNA"/>
</dbReference>
<dbReference type="Gene3D" id="1.10.10.60">
    <property type="entry name" value="Homeodomain-like"/>
    <property type="match status" value="1"/>
</dbReference>
<keyword evidence="2" id="KW-0805">Transcription regulation</keyword>
<accession>A0A151SZD5</accession>
<organism evidence="8 9">
    <name type="scientific">Cajanus cajan</name>
    <name type="common">Pigeon pea</name>
    <name type="synonym">Cajanus indicus</name>
    <dbReference type="NCBI Taxonomy" id="3821"/>
    <lineage>
        <taxon>Eukaryota</taxon>
        <taxon>Viridiplantae</taxon>
        <taxon>Streptophyta</taxon>
        <taxon>Embryophyta</taxon>
        <taxon>Tracheophyta</taxon>
        <taxon>Spermatophyta</taxon>
        <taxon>Magnoliopsida</taxon>
        <taxon>eudicotyledons</taxon>
        <taxon>Gunneridae</taxon>
        <taxon>Pentapetalae</taxon>
        <taxon>rosids</taxon>
        <taxon>fabids</taxon>
        <taxon>Fabales</taxon>
        <taxon>Fabaceae</taxon>
        <taxon>Papilionoideae</taxon>
        <taxon>50 kb inversion clade</taxon>
        <taxon>NPAAA clade</taxon>
        <taxon>indigoferoid/millettioid clade</taxon>
        <taxon>Phaseoleae</taxon>
        <taxon>Cajanus</taxon>
    </lineage>
</organism>
<evidence type="ECO:0000313" key="8">
    <source>
        <dbReference type="EMBL" id="KYP60160.1"/>
    </source>
</evidence>
<dbReference type="OMA" id="MIVTSHI"/>
<evidence type="ECO:0000259" key="6">
    <source>
        <dbReference type="PROSITE" id="PS51293"/>
    </source>
</evidence>
<evidence type="ECO:0000259" key="5">
    <source>
        <dbReference type="PROSITE" id="PS50090"/>
    </source>
</evidence>
<dbReference type="PANTHER" id="PTHR44042">
    <property type="entry name" value="DUPLICATED HOMEODOMAIN-LIKE SUPERFAMILY PROTEIN-RELATED"/>
    <property type="match status" value="1"/>
</dbReference>
<feature type="domain" description="Myb-like" evidence="5">
    <location>
        <begin position="27"/>
        <end position="78"/>
    </location>
</feature>
<dbReference type="SMART" id="SM00717">
    <property type="entry name" value="SANT"/>
    <property type="match status" value="1"/>
</dbReference>
<gene>
    <name evidence="8" type="ORF">KK1_015608</name>
</gene>
<dbReference type="InterPro" id="IPR009057">
    <property type="entry name" value="Homeodomain-like_sf"/>
</dbReference>
<dbReference type="PROSITE" id="PS51293">
    <property type="entry name" value="SANT"/>
    <property type="match status" value="1"/>
</dbReference>
<dbReference type="NCBIfam" id="TIGR01557">
    <property type="entry name" value="myb_SHAQKYF"/>
    <property type="match status" value="1"/>
</dbReference>
<evidence type="ECO:0000256" key="3">
    <source>
        <dbReference type="ARBA" id="ARBA00023163"/>
    </source>
</evidence>
<keyword evidence="3" id="KW-0804">Transcription</keyword>
<dbReference type="SUPFAM" id="SSF46689">
    <property type="entry name" value="Homeodomain-like"/>
    <property type="match status" value="1"/>
</dbReference>
<keyword evidence="4" id="KW-0539">Nucleus</keyword>
<feature type="domain" description="SANT" evidence="6">
    <location>
        <begin position="35"/>
        <end position="82"/>
    </location>
</feature>